<accession>A0A0C2Y622</accession>
<reference evidence="3 4" key="1">
    <citation type="submission" date="2014-04" db="EMBL/GenBank/DDBJ databases">
        <authorList>
            <consortium name="DOE Joint Genome Institute"/>
            <person name="Kuo A."/>
            <person name="Gay G."/>
            <person name="Dore J."/>
            <person name="Kohler A."/>
            <person name="Nagy L.G."/>
            <person name="Floudas D."/>
            <person name="Copeland A."/>
            <person name="Barry K.W."/>
            <person name="Cichocki N."/>
            <person name="Veneault-Fourrey C."/>
            <person name="LaButti K."/>
            <person name="Lindquist E.A."/>
            <person name="Lipzen A."/>
            <person name="Lundell T."/>
            <person name="Morin E."/>
            <person name="Murat C."/>
            <person name="Sun H."/>
            <person name="Tunlid A."/>
            <person name="Henrissat B."/>
            <person name="Grigoriev I.V."/>
            <person name="Hibbett D.S."/>
            <person name="Martin F."/>
            <person name="Nordberg H.P."/>
            <person name="Cantor M.N."/>
            <person name="Hua S.X."/>
        </authorList>
    </citation>
    <scope>NUCLEOTIDE SEQUENCE [LARGE SCALE GENOMIC DNA]</scope>
    <source>
        <strain evidence="4">h7</strain>
    </source>
</reference>
<dbReference type="AlphaFoldDB" id="A0A0C2Y622"/>
<keyword evidence="4" id="KW-1185">Reference proteome</keyword>
<evidence type="ECO:0000256" key="1">
    <source>
        <dbReference type="ARBA" id="ARBA00009005"/>
    </source>
</evidence>
<evidence type="ECO:0000313" key="3">
    <source>
        <dbReference type="EMBL" id="KIM45298.1"/>
    </source>
</evidence>
<dbReference type="OrthoDB" id="3223806at2759"/>
<gene>
    <name evidence="3" type="ORF">M413DRAFT_441980</name>
</gene>
<proteinExistence type="inferred from homology"/>
<feature type="domain" description="Peptidase C14 caspase" evidence="2">
    <location>
        <begin position="5"/>
        <end position="237"/>
    </location>
</feature>
<protein>
    <recommendedName>
        <fullName evidence="2">Peptidase C14 caspase domain-containing protein</fullName>
    </recommendedName>
</protein>
<sequence>MSTRVFALIIGIDSYKSGAIWNLHSCVEDAKRMKQWLMEGLKVPKDQICMLLDNHATKQRIEDAFTEHLVNNSSIERGDALLIYFAGHGSCLAAPHDWYQHRSKREIVEVLCPYDHDTKSTEGRIAGISSRSFNAMIEDLAVSKGNNITVLLDCCFSPSQTDANILDRSITRWTRTIKTVPEDLYRGLWPSARGRPLNSKLGFSQPSGSYILIAACSAGEKAQEGKEGGRLTASFLHAVPDLPLHRTSYVQLIDHLQVDGDVQKFLCLGKHRNRVLFNDVPFLPDASFSAVSLDSESGLMTVDLGAIHGVVEGSEFSLHLHNHRCSRNPIIASLVVTDVRPTRCFARIKCRVSEVPKSCWAKITRWNNRRPFRVYLKTTIASFIRMWNLRRKLPTKPGNIPSRNGVDVLRVKQEDHADVSLKVGARGMTIIEHHPILSGKHNRVVKIQKSDSRMVVDEVARFHLHLHRKNADNPLRNLIEMELYRLDPLTWCKSSPNYLKNGMATISYDKEAIYQVTIHNNSTIDLWPYLAYMDPNHYSISMLYHPDSSSKEAPLPSHGSLDIGSGTIGSEALSFALADHNNLDSAYLKLFLSSVPVSMNILEQDPMPRWINHLYTSTVVQPTSKAPIWDTSLAPLIFMRDDPGGKS</sequence>
<reference evidence="4" key="2">
    <citation type="submission" date="2015-01" db="EMBL/GenBank/DDBJ databases">
        <title>Evolutionary Origins and Diversification of the Mycorrhizal Mutualists.</title>
        <authorList>
            <consortium name="DOE Joint Genome Institute"/>
            <consortium name="Mycorrhizal Genomics Consortium"/>
            <person name="Kohler A."/>
            <person name="Kuo A."/>
            <person name="Nagy L.G."/>
            <person name="Floudas D."/>
            <person name="Copeland A."/>
            <person name="Barry K.W."/>
            <person name="Cichocki N."/>
            <person name="Veneault-Fourrey C."/>
            <person name="LaButti K."/>
            <person name="Lindquist E.A."/>
            <person name="Lipzen A."/>
            <person name="Lundell T."/>
            <person name="Morin E."/>
            <person name="Murat C."/>
            <person name="Riley R."/>
            <person name="Ohm R."/>
            <person name="Sun H."/>
            <person name="Tunlid A."/>
            <person name="Henrissat B."/>
            <person name="Grigoriev I.V."/>
            <person name="Hibbett D.S."/>
            <person name="Martin F."/>
        </authorList>
    </citation>
    <scope>NUCLEOTIDE SEQUENCE [LARGE SCALE GENOMIC DNA]</scope>
    <source>
        <strain evidence="4">h7</strain>
    </source>
</reference>
<dbReference type="Gene3D" id="3.40.50.1460">
    <property type="match status" value="1"/>
</dbReference>
<dbReference type="Pfam" id="PF00656">
    <property type="entry name" value="Peptidase_C14"/>
    <property type="match status" value="1"/>
</dbReference>
<evidence type="ECO:0000313" key="4">
    <source>
        <dbReference type="Proteomes" id="UP000053424"/>
    </source>
</evidence>
<organism evidence="3 4">
    <name type="scientific">Hebeloma cylindrosporum</name>
    <dbReference type="NCBI Taxonomy" id="76867"/>
    <lineage>
        <taxon>Eukaryota</taxon>
        <taxon>Fungi</taxon>
        <taxon>Dikarya</taxon>
        <taxon>Basidiomycota</taxon>
        <taxon>Agaricomycotina</taxon>
        <taxon>Agaricomycetes</taxon>
        <taxon>Agaricomycetidae</taxon>
        <taxon>Agaricales</taxon>
        <taxon>Agaricineae</taxon>
        <taxon>Hymenogastraceae</taxon>
        <taxon>Hebeloma</taxon>
    </lineage>
</organism>
<evidence type="ECO:0000259" key="2">
    <source>
        <dbReference type="Pfam" id="PF00656"/>
    </source>
</evidence>
<dbReference type="EMBL" id="KN831772">
    <property type="protein sequence ID" value="KIM45298.1"/>
    <property type="molecule type" value="Genomic_DNA"/>
</dbReference>
<dbReference type="InterPro" id="IPR011600">
    <property type="entry name" value="Pept_C14_caspase"/>
</dbReference>
<dbReference type="InterPro" id="IPR050452">
    <property type="entry name" value="Metacaspase"/>
</dbReference>
<dbReference type="GO" id="GO:0006508">
    <property type="term" value="P:proteolysis"/>
    <property type="evidence" value="ECO:0007669"/>
    <property type="project" value="InterPro"/>
</dbReference>
<comment type="similarity">
    <text evidence="1">Belongs to the peptidase C14B family.</text>
</comment>
<dbReference type="PANTHER" id="PTHR48104:SF30">
    <property type="entry name" value="METACASPASE-1"/>
    <property type="match status" value="1"/>
</dbReference>
<dbReference type="HOGENOM" id="CLU_011935_0_0_1"/>
<dbReference type="GO" id="GO:0004197">
    <property type="term" value="F:cysteine-type endopeptidase activity"/>
    <property type="evidence" value="ECO:0007669"/>
    <property type="project" value="InterPro"/>
</dbReference>
<dbReference type="Proteomes" id="UP000053424">
    <property type="component" value="Unassembled WGS sequence"/>
</dbReference>
<dbReference type="PANTHER" id="PTHR48104">
    <property type="entry name" value="METACASPASE-4"/>
    <property type="match status" value="1"/>
</dbReference>
<name>A0A0C2Y622_HEBCY</name>
<dbReference type="GO" id="GO:0005737">
    <property type="term" value="C:cytoplasm"/>
    <property type="evidence" value="ECO:0007669"/>
    <property type="project" value="TreeGrafter"/>
</dbReference>